<evidence type="ECO:0000313" key="1">
    <source>
        <dbReference type="EMBL" id="CAC9935775.1"/>
    </source>
</evidence>
<comment type="caution">
    <text evidence="1">The sequence shown here is derived from an EMBL/GenBank/DDBJ whole genome shotgun (WGS) entry which is preliminary data.</text>
</comment>
<sequence length="147" mass="15699">MKIGVSACLLGVNCKYSGGNNFSAKLEEYLEGHEVVPLCPEVMGGLPTPRVPAELVEGEVMNREGRSVDEAFRKGAEIALRRVLEEGAELVILQSRSPSCGVKEVYDGSFSGKLIPGKGIFAARLDEAGISAIDVEDVDEFTLKGGR</sequence>
<dbReference type="InterPro" id="IPR007553">
    <property type="entry name" value="2-thiour_desulf"/>
</dbReference>
<dbReference type="EMBL" id="CAIJCS010000028">
    <property type="protein sequence ID" value="CAC9935775.1"/>
    <property type="molecule type" value="Genomic_DNA"/>
</dbReference>
<organism evidence="1 2">
    <name type="scientific">Aedoeadaptatus nemausensis</name>
    <dbReference type="NCBI Taxonomy" id="2582829"/>
    <lineage>
        <taxon>Bacteria</taxon>
        <taxon>Bacillati</taxon>
        <taxon>Bacillota</taxon>
        <taxon>Tissierellia</taxon>
        <taxon>Tissierellales</taxon>
        <taxon>Peptoniphilaceae</taxon>
        <taxon>Aedoeadaptatus</taxon>
    </lineage>
</organism>
<keyword evidence="2" id="KW-1185">Reference proteome</keyword>
<name>A0A6V6Y732_9FIRM</name>
<proteinExistence type="predicted"/>
<protein>
    <submittedName>
        <fullName evidence="1">Uncharacterized protein</fullName>
    </submittedName>
</protein>
<dbReference type="PANTHER" id="PTHR30087">
    <property type="entry name" value="INNER MEMBRANE PROTEIN"/>
    <property type="match status" value="1"/>
</dbReference>
<dbReference type="Pfam" id="PF04463">
    <property type="entry name" value="2-thiour_desulf"/>
    <property type="match status" value="1"/>
</dbReference>
<dbReference type="Proteomes" id="UP000586454">
    <property type="component" value="Unassembled WGS sequence"/>
</dbReference>
<dbReference type="RefSeq" id="WP_180500860.1">
    <property type="nucleotide sequence ID" value="NZ_CAIJCS010000028.1"/>
</dbReference>
<reference evidence="1 2" key="1">
    <citation type="submission" date="2020-06" db="EMBL/GenBank/DDBJ databases">
        <authorList>
            <person name="Criscuolo A."/>
        </authorList>
    </citation>
    <scope>NUCLEOTIDE SEQUENCE [LARGE SCALE GENOMIC DNA]</scope>
    <source>
        <strain evidence="1">1804121828</strain>
    </source>
</reference>
<dbReference type="PANTHER" id="PTHR30087:SF1">
    <property type="entry name" value="HYPOTHETICAL CYTOSOLIC PROTEIN"/>
    <property type="match status" value="1"/>
</dbReference>
<gene>
    <name evidence="1" type="ORF">PEPNEM18_01598</name>
</gene>
<evidence type="ECO:0000313" key="2">
    <source>
        <dbReference type="Proteomes" id="UP000586454"/>
    </source>
</evidence>
<accession>A0A6V6Y732</accession>
<dbReference type="AlphaFoldDB" id="A0A6V6Y732"/>